<accession>A0ABD0TPQ4</accession>
<evidence type="ECO:0000256" key="1">
    <source>
        <dbReference type="ARBA" id="ARBA00022729"/>
    </source>
</evidence>
<comment type="caution">
    <text evidence="5">The sequence shown here is derived from an EMBL/GenBank/DDBJ whole genome shotgun (WGS) entry which is preliminary data.</text>
</comment>
<feature type="chain" id="PRO_5044870011" description="Odorant binding protein" evidence="4">
    <location>
        <begin position="20"/>
        <end position="252"/>
    </location>
</feature>
<protein>
    <recommendedName>
        <fullName evidence="7">Odorant binding protein</fullName>
    </recommendedName>
</protein>
<dbReference type="Pfam" id="PF06585">
    <property type="entry name" value="JHBP"/>
    <property type="match status" value="1"/>
</dbReference>
<dbReference type="InterPro" id="IPR010562">
    <property type="entry name" value="Haemolymph_juvenile_hormone-bd"/>
</dbReference>
<dbReference type="Gene3D" id="3.15.10.30">
    <property type="entry name" value="Haemolymph juvenile hormone binding protein"/>
    <property type="match status" value="1"/>
</dbReference>
<dbReference type="PANTHER" id="PTHR11008:SF18">
    <property type="entry name" value="BCDNA.GH05536-RELATED"/>
    <property type="match status" value="1"/>
</dbReference>
<evidence type="ECO:0000256" key="3">
    <source>
        <dbReference type="ARBA" id="ARBA00060902"/>
    </source>
</evidence>
<dbReference type="FunFam" id="3.15.10.30:FF:000001">
    <property type="entry name" value="Takeout-like protein 1"/>
    <property type="match status" value="1"/>
</dbReference>
<dbReference type="GO" id="GO:0007623">
    <property type="term" value="P:circadian rhythm"/>
    <property type="evidence" value="ECO:0007669"/>
    <property type="project" value="UniProtKB-ARBA"/>
</dbReference>
<proteinExistence type="inferred from homology"/>
<reference evidence="5 6" key="1">
    <citation type="submission" date="2024-06" db="EMBL/GenBank/DDBJ databases">
        <title>A chromosome-level genome assembly of beet webworm, Loxostege sticticalis.</title>
        <authorList>
            <person name="Zhang Y."/>
        </authorList>
    </citation>
    <scope>NUCLEOTIDE SEQUENCE [LARGE SCALE GENOMIC DNA]</scope>
    <source>
        <strain evidence="5">AQ028</strain>
        <tissue evidence="5">Male pupae</tissue>
    </source>
</reference>
<feature type="signal peptide" evidence="4">
    <location>
        <begin position="1"/>
        <end position="19"/>
    </location>
</feature>
<dbReference type="EMBL" id="JBEDNZ010000002">
    <property type="protein sequence ID" value="KAL0851227.1"/>
    <property type="molecule type" value="Genomic_DNA"/>
</dbReference>
<dbReference type="InterPro" id="IPR038606">
    <property type="entry name" value="To_sf"/>
</dbReference>
<sequence length="252" mass="29135">MKFIIKYVLVLAITLVCDGLVDIEKYLKICDRNSEDVNDCLLEAAQEGLAVLANGIQDLDVPSIDPYNQKDLRIEYKNNQIYAKFIAKNIYVEGLKESTVHDARLRADEDRFHLELDLTTPKINVRGQYAGEGRYNSLQIQANGEFITNMTDLVYTWKLDGVPEKTENGTFVRITDFYMRPDVGDMKSTLTNENPDSKELTELGNRFTNQNWRLLYRELLPYVQTNWNKIGSRVANKIFLKVPYDQLFPAKY</sequence>
<evidence type="ECO:0000313" key="6">
    <source>
        <dbReference type="Proteomes" id="UP001549921"/>
    </source>
</evidence>
<gene>
    <name evidence="5" type="ORF">ABMA28_007071</name>
</gene>
<evidence type="ECO:0000256" key="2">
    <source>
        <dbReference type="ARBA" id="ARBA00023108"/>
    </source>
</evidence>
<evidence type="ECO:0008006" key="7">
    <source>
        <dbReference type="Google" id="ProtNLM"/>
    </source>
</evidence>
<evidence type="ECO:0000313" key="5">
    <source>
        <dbReference type="EMBL" id="KAL0851227.1"/>
    </source>
</evidence>
<organism evidence="5 6">
    <name type="scientific">Loxostege sticticalis</name>
    <name type="common">Beet webworm moth</name>
    <dbReference type="NCBI Taxonomy" id="481309"/>
    <lineage>
        <taxon>Eukaryota</taxon>
        <taxon>Metazoa</taxon>
        <taxon>Ecdysozoa</taxon>
        <taxon>Arthropoda</taxon>
        <taxon>Hexapoda</taxon>
        <taxon>Insecta</taxon>
        <taxon>Pterygota</taxon>
        <taxon>Neoptera</taxon>
        <taxon>Endopterygota</taxon>
        <taxon>Lepidoptera</taxon>
        <taxon>Glossata</taxon>
        <taxon>Ditrysia</taxon>
        <taxon>Pyraloidea</taxon>
        <taxon>Crambidae</taxon>
        <taxon>Pyraustinae</taxon>
        <taxon>Loxostege</taxon>
    </lineage>
</organism>
<dbReference type="AlphaFoldDB" id="A0ABD0TPQ4"/>
<keyword evidence="1 4" id="KW-0732">Signal</keyword>
<keyword evidence="2" id="KW-0090">Biological rhythms</keyword>
<name>A0ABD0TPQ4_LOXSC</name>
<dbReference type="Proteomes" id="UP001549921">
    <property type="component" value="Unassembled WGS sequence"/>
</dbReference>
<comment type="similarity">
    <text evidence="3">Belongs to the TO family.</text>
</comment>
<dbReference type="PANTHER" id="PTHR11008">
    <property type="entry name" value="PROTEIN TAKEOUT-LIKE PROTEIN"/>
    <property type="match status" value="1"/>
</dbReference>
<evidence type="ECO:0000256" key="4">
    <source>
        <dbReference type="SAM" id="SignalP"/>
    </source>
</evidence>
<dbReference type="SMART" id="SM00700">
    <property type="entry name" value="JHBP"/>
    <property type="match status" value="1"/>
</dbReference>